<sequence>MQIVVGLVIFVAAIFSIVYSTPREKGMFAVLAAQPGMASVMALAITALLMAGLILTVSGVAEIVLPAAAG</sequence>
<dbReference type="OrthoDB" id="9896076at2"/>
<feature type="transmembrane region" description="Helical" evidence="1">
    <location>
        <begin position="36"/>
        <end position="65"/>
    </location>
</feature>
<keyword evidence="1" id="KW-0812">Transmembrane</keyword>
<evidence type="ECO:0000256" key="1">
    <source>
        <dbReference type="SAM" id="Phobius"/>
    </source>
</evidence>
<keyword evidence="3" id="KW-1185">Reference proteome</keyword>
<evidence type="ECO:0000313" key="2">
    <source>
        <dbReference type="EMBL" id="SOB89465.1"/>
    </source>
</evidence>
<keyword evidence="1" id="KW-1133">Transmembrane helix</keyword>
<keyword evidence="1" id="KW-0472">Membrane</keyword>
<dbReference type="RefSeq" id="WP_097173670.1">
    <property type="nucleotide sequence ID" value="NZ_JAJGNR010000001.1"/>
</dbReference>
<evidence type="ECO:0000313" key="3">
    <source>
        <dbReference type="Proteomes" id="UP000219331"/>
    </source>
</evidence>
<proteinExistence type="predicted"/>
<name>A0A285R5S2_9HYPH</name>
<dbReference type="STRING" id="538381.GCA_001696535_01357"/>
<reference evidence="2 3" key="1">
    <citation type="submission" date="2017-08" db="EMBL/GenBank/DDBJ databases">
        <authorList>
            <person name="de Groot N.N."/>
        </authorList>
    </citation>
    <scope>NUCLEOTIDE SEQUENCE [LARGE SCALE GENOMIC DNA]</scope>
    <source>
        <strain evidence="2 3">USBA 352</strain>
    </source>
</reference>
<protein>
    <submittedName>
        <fullName evidence="2">Uncharacterized protein</fullName>
    </submittedName>
</protein>
<gene>
    <name evidence="2" type="ORF">SAMN05421512_101278</name>
</gene>
<accession>A0A285R5S2</accession>
<dbReference type="Proteomes" id="UP000219331">
    <property type="component" value="Unassembled WGS sequence"/>
</dbReference>
<organism evidence="2 3">
    <name type="scientific">Stappia indica</name>
    <dbReference type="NCBI Taxonomy" id="538381"/>
    <lineage>
        <taxon>Bacteria</taxon>
        <taxon>Pseudomonadati</taxon>
        <taxon>Pseudomonadota</taxon>
        <taxon>Alphaproteobacteria</taxon>
        <taxon>Hyphomicrobiales</taxon>
        <taxon>Stappiaceae</taxon>
        <taxon>Stappia</taxon>
    </lineage>
</organism>
<dbReference type="EMBL" id="OBML01000001">
    <property type="protein sequence ID" value="SOB89465.1"/>
    <property type="molecule type" value="Genomic_DNA"/>
</dbReference>
<dbReference type="AlphaFoldDB" id="A0A285R5S2"/>